<evidence type="ECO:0000256" key="11">
    <source>
        <dbReference type="SAM" id="Phobius"/>
    </source>
</evidence>
<evidence type="ECO:0000256" key="6">
    <source>
        <dbReference type="ARBA" id="ARBA00022679"/>
    </source>
</evidence>
<evidence type="ECO:0000256" key="8">
    <source>
        <dbReference type="ARBA" id="ARBA00022777"/>
    </source>
</evidence>
<dbReference type="Gene3D" id="3.30.565.10">
    <property type="entry name" value="Histidine kinase-like ATPase, C-terminal domain"/>
    <property type="match status" value="1"/>
</dbReference>
<keyword evidence="11" id="KW-0472">Membrane</keyword>
<dbReference type="Pfam" id="PF02518">
    <property type="entry name" value="HATPase_c"/>
    <property type="match status" value="1"/>
</dbReference>
<dbReference type="RefSeq" id="WP_088454706.1">
    <property type="nucleotide sequence ID" value="NZ_JACHXO010000012.1"/>
</dbReference>
<feature type="transmembrane region" description="Helical" evidence="11">
    <location>
        <begin position="163"/>
        <end position="181"/>
    </location>
</feature>
<feature type="transmembrane region" description="Helical" evidence="11">
    <location>
        <begin position="141"/>
        <end position="158"/>
    </location>
</feature>
<reference evidence="13 14" key="1">
    <citation type="submission" date="2020-08" db="EMBL/GenBank/DDBJ databases">
        <title>Genomic Encyclopedia of Type Strains, Phase III (KMG-III): the genomes of soil and plant-associated and newly described type strains.</title>
        <authorList>
            <person name="Whitman W."/>
        </authorList>
    </citation>
    <scope>NUCLEOTIDE SEQUENCE [LARGE SCALE GENOMIC DNA]</scope>
    <source>
        <strain evidence="13 14">CECT 7247</strain>
    </source>
</reference>
<evidence type="ECO:0000256" key="10">
    <source>
        <dbReference type="SAM" id="MobiDB-lite"/>
    </source>
</evidence>
<evidence type="ECO:0000256" key="5">
    <source>
        <dbReference type="ARBA" id="ARBA00022553"/>
    </source>
</evidence>
<keyword evidence="6 13" id="KW-0808">Transferase</keyword>
<dbReference type="InterPro" id="IPR005467">
    <property type="entry name" value="His_kinase_dom"/>
</dbReference>
<dbReference type="InterPro" id="IPR003594">
    <property type="entry name" value="HATPase_dom"/>
</dbReference>
<dbReference type="InterPro" id="IPR036097">
    <property type="entry name" value="HisK_dim/P_sf"/>
</dbReference>
<dbReference type="GO" id="GO:0004673">
    <property type="term" value="F:protein histidine kinase activity"/>
    <property type="evidence" value="ECO:0007669"/>
    <property type="project" value="UniProtKB-EC"/>
</dbReference>
<keyword evidence="9" id="KW-0067">ATP-binding</keyword>
<dbReference type="PRINTS" id="PR00344">
    <property type="entry name" value="BCTRLSENSOR"/>
</dbReference>
<dbReference type="SMART" id="SM00387">
    <property type="entry name" value="HATPase_c"/>
    <property type="match status" value="1"/>
</dbReference>
<dbReference type="PROSITE" id="PS50109">
    <property type="entry name" value="HIS_KIN"/>
    <property type="match status" value="1"/>
</dbReference>
<feature type="transmembrane region" description="Helical" evidence="11">
    <location>
        <begin position="61"/>
        <end position="80"/>
    </location>
</feature>
<dbReference type="PANTHER" id="PTHR44936">
    <property type="entry name" value="SENSOR PROTEIN CREC"/>
    <property type="match status" value="1"/>
</dbReference>
<dbReference type="SUPFAM" id="SSF47384">
    <property type="entry name" value="Homodimeric domain of signal transducing histidine kinase"/>
    <property type="match status" value="1"/>
</dbReference>
<dbReference type="InterPro" id="IPR003661">
    <property type="entry name" value="HisK_dim/P_dom"/>
</dbReference>
<accession>A0ABR6GYY2</accession>
<evidence type="ECO:0000313" key="14">
    <source>
        <dbReference type="Proteomes" id="UP000574369"/>
    </source>
</evidence>
<dbReference type="SUPFAM" id="SSF55874">
    <property type="entry name" value="ATPase domain of HSP90 chaperone/DNA topoisomerase II/histidine kinase"/>
    <property type="match status" value="1"/>
</dbReference>
<feature type="transmembrane region" description="Helical" evidence="11">
    <location>
        <begin position="86"/>
        <end position="105"/>
    </location>
</feature>
<comment type="subcellular location">
    <subcellularLocation>
        <location evidence="2">Cell membrane</location>
        <topology evidence="2">Multi-pass membrane protein</topology>
    </subcellularLocation>
</comment>
<evidence type="ECO:0000256" key="3">
    <source>
        <dbReference type="ARBA" id="ARBA00012438"/>
    </source>
</evidence>
<sequence>MPLRRPDPLTPEADLRPDRGDRRWSSRWLGFSGLPGLASLSGALAPDSQAGRSNLMQMVQLRWLAVAGQFATIVSVHYTLGIHLPVAEMLSLLLVLLLFNLACFVRTRWVPSVSNAELFAGLLVDVAVLSGQLFYSGGVTNPFVFLYLLQIAVGAVLLPARYIWPMVWLTAACFLALTQWHEPLRLPDLAGLSLPPHYVGGLLICFAINASLLVTFIHRISGNLRQRDARLADLRQRAAEEEHIVRMGLLASGAAHELGTPLSTLSVILGDWARMAPFAGDPELRQEIEEMQVQLQRCKAIVSGILMSAGEMRGEAPALTTLHAFLGDLVEHWRRTRAAGRLEYRPDEDLPDLHIISDVGLKQMIDNILDNAFEAAPGQAMLLRAFSEDDQLVLCVRDRGPGFLPEMLERLGKPYQSSKGRPGGGLGLFLALNVTRSFGGHLQARNLTAEEGGGAEVEIRLPLSALVPQGLADNAAHDGR</sequence>
<dbReference type="EMBL" id="JACHXO010000012">
    <property type="protein sequence ID" value="MBB3197327.1"/>
    <property type="molecule type" value="Genomic_DNA"/>
</dbReference>
<evidence type="ECO:0000313" key="13">
    <source>
        <dbReference type="EMBL" id="MBB3197327.1"/>
    </source>
</evidence>
<evidence type="ECO:0000256" key="7">
    <source>
        <dbReference type="ARBA" id="ARBA00022741"/>
    </source>
</evidence>
<organism evidence="13 14">
    <name type="scientific">Roseateles terrae</name>
    <dbReference type="NCBI Taxonomy" id="431060"/>
    <lineage>
        <taxon>Bacteria</taxon>
        <taxon>Pseudomonadati</taxon>
        <taxon>Pseudomonadota</taxon>
        <taxon>Betaproteobacteria</taxon>
        <taxon>Burkholderiales</taxon>
        <taxon>Sphaerotilaceae</taxon>
        <taxon>Roseateles</taxon>
    </lineage>
</organism>
<keyword evidence="14" id="KW-1185">Reference proteome</keyword>
<feature type="transmembrane region" description="Helical" evidence="11">
    <location>
        <begin position="117"/>
        <end position="135"/>
    </location>
</feature>
<feature type="region of interest" description="Disordered" evidence="10">
    <location>
        <begin position="1"/>
        <end position="20"/>
    </location>
</feature>
<dbReference type="InterPro" id="IPR004358">
    <property type="entry name" value="Sig_transdc_His_kin-like_C"/>
</dbReference>
<comment type="catalytic activity">
    <reaction evidence="1">
        <text>ATP + protein L-histidine = ADP + protein N-phospho-L-histidine.</text>
        <dbReference type="EC" id="2.7.13.3"/>
    </reaction>
</comment>
<gene>
    <name evidence="13" type="ORF">FHS28_004754</name>
</gene>
<evidence type="ECO:0000259" key="12">
    <source>
        <dbReference type="PROSITE" id="PS50109"/>
    </source>
</evidence>
<dbReference type="InterPro" id="IPR050980">
    <property type="entry name" value="2C_sensor_his_kinase"/>
</dbReference>
<dbReference type="CDD" id="cd00082">
    <property type="entry name" value="HisKA"/>
    <property type="match status" value="1"/>
</dbReference>
<keyword evidence="7" id="KW-0547">Nucleotide-binding</keyword>
<keyword evidence="11" id="KW-1133">Transmembrane helix</keyword>
<keyword evidence="8 13" id="KW-0418">Kinase</keyword>
<keyword evidence="4" id="KW-1003">Cell membrane</keyword>
<evidence type="ECO:0000256" key="9">
    <source>
        <dbReference type="ARBA" id="ARBA00022840"/>
    </source>
</evidence>
<evidence type="ECO:0000256" key="4">
    <source>
        <dbReference type="ARBA" id="ARBA00022475"/>
    </source>
</evidence>
<feature type="domain" description="Histidine kinase" evidence="12">
    <location>
        <begin position="253"/>
        <end position="465"/>
    </location>
</feature>
<feature type="transmembrane region" description="Helical" evidence="11">
    <location>
        <begin position="201"/>
        <end position="220"/>
    </location>
</feature>
<dbReference type="Gene3D" id="1.10.287.130">
    <property type="match status" value="1"/>
</dbReference>
<dbReference type="InterPro" id="IPR036890">
    <property type="entry name" value="HATPase_C_sf"/>
</dbReference>
<keyword evidence="11" id="KW-0812">Transmembrane</keyword>
<dbReference type="EC" id="2.7.13.3" evidence="3"/>
<name>A0ABR6GYY2_9BURK</name>
<keyword evidence="5" id="KW-0597">Phosphoprotein</keyword>
<dbReference type="PANTHER" id="PTHR44936:SF10">
    <property type="entry name" value="SENSOR PROTEIN RSTB"/>
    <property type="match status" value="1"/>
</dbReference>
<protein>
    <recommendedName>
        <fullName evidence="3">histidine kinase</fullName>
        <ecNumber evidence="3">2.7.13.3</ecNumber>
    </recommendedName>
</protein>
<evidence type="ECO:0000256" key="1">
    <source>
        <dbReference type="ARBA" id="ARBA00000085"/>
    </source>
</evidence>
<comment type="caution">
    <text evidence="13">The sequence shown here is derived from an EMBL/GenBank/DDBJ whole genome shotgun (WGS) entry which is preliminary data.</text>
</comment>
<proteinExistence type="predicted"/>
<dbReference type="Proteomes" id="UP000574369">
    <property type="component" value="Unassembled WGS sequence"/>
</dbReference>
<evidence type="ECO:0000256" key="2">
    <source>
        <dbReference type="ARBA" id="ARBA00004651"/>
    </source>
</evidence>